<dbReference type="Gene3D" id="3.40.50.300">
    <property type="entry name" value="P-loop containing nucleotide triphosphate hydrolases"/>
    <property type="match status" value="2"/>
</dbReference>
<dbReference type="InterPro" id="IPR003593">
    <property type="entry name" value="AAA+_ATPase"/>
</dbReference>
<feature type="domain" description="ABC transporter" evidence="5">
    <location>
        <begin position="257"/>
        <end position="500"/>
    </location>
</feature>
<keyword evidence="1" id="KW-0813">Transport</keyword>
<dbReference type="EMBL" id="JAULRT010000032">
    <property type="protein sequence ID" value="MDO3381116.1"/>
    <property type="molecule type" value="Genomic_DNA"/>
</dbReference>
<keyword evidence="2" id="KW-0677">Repeat</keyword>
<keyword evidence="3" id="KW-0547">Nucleotide-binding</keyword>
<gene>
    <name evidence="6" type="ORF">QWI16_02960</name>
</gene>
<dbReference type="Proteomes" id="UP001168380">
    <property type="component" value="Unassembled WGS sequence"/>
</dbReference>
<sequence length="503" mass="55002">MNTDNTLLALRGVVKTFPGVKALDGVDFTLRKGEIHALLGENGAGKSTLIKVMTGVYRRDGGDISLEDKPIHPANTGDAQNLGISTVYQEVNLLPNLTVAQNLFLGLEPKRFGCIDWRRMNREARELLAGYELDLDVTAALNTYSVAIQQLIAIARGVSMSAKVLILDEPTASLDADEVASLFKIMRELRDKGIGIVFVTHFLDQVYAVCDRITVLRNGALVGEFEAASLSQQDLVSHMLGKALEKAVHEKIEHADAESRDKLFELKGARSQALEALDLSVSAGQVVGLAGLLGSGRTELCKLVFGVDGLVAGDAELNGQHVRFTNPRQAVVAGLGLCPEDRKKDGIFGPMSIRENMIMALQNKRGWWRYIPMKKQRELAERYVKALKIATSDIEKPINQLSGGNQQKVILARWLAAEPRLMLLDEPTRGIDVGAHAEIIQLIRQLCAQGLGLIVASSELDELVEFSDKVIVMRDRRKVAEVSGNEITQQRIMQAIAGQPQAS</sequence>
<proteinExistence type="predicted"/>
<evidence type="ECO:0000256" key="1">
    <source>
        <dbReference type="ARBA" id="ARBA00022448"/>
    </source>
</evidence>
<dbReference type="InterPro" id="IPR003439">
    <property type="entry name" value="ABC_transporter-like_ATP-bd"/>
</dbReference>
<evidence type="ECO:0000313" key="6">
    <source>
        <dbReference type="EMBL" id="MDO3381116.1"/>
    </source>
</evidence>
<evidence type="ECO:0000313" key="7">
    <source>
        <dbReference type="Proteomes" id="UP001168380"/>
    </source>
</evidence>
<accession>A0ABT8TEL3</accession>
<dbReference type="SUPFAM" id="SSF52540">
    <property type="entry name" value="P-loop containing nucleoside triphosphate hydrolases"/>
    <property type="match status" value="2"/>
</dbReference>
<dbReference type="CDD" id="cd03216">
    <property type="entry name" value="ABC_Carb_Monos_I"/>
    <property type="match status" value="1"/>
</dbReference>
<feature type="domain" description="ABC transporter" evidence="5">
    <location>
        <begin position="8"/>
        <end position="243"/>
    </location>
</feature>
<dbReference type="GO" id="GO:0005524">
    <property type="term" value="F:ATP binding"/>
    <property type="evidence" value="ECO:0007669"/>
    <property type="project" value="UniProtKB-KW"/>
</dbReference>
<organism evidence="6 7">
    <name type="scientific">Gilvimarinus algae</name>
    <dbReference type="NCBI Taxonomy" id="3058037"/>
    <lineage>
        <taxon>Bacteria</taxon>
        <taxon>Pseudomonadati</taxon>
        <taxon>Pseudomonadota</taxon>
        <taxon>Gammaproteobacteria</taxon>
        <taxon>Cellvibrionales</taxon>
        <taxon>Cellvibrionaceae</taxon>
        <taxon>Gilvimarinus</taxon>
    </lineage>
</organism>
<dbReference type="PROSITE" id="PS00211">
    <property type="entry name" value="ABC_TRANSPORTER_1"/>
    <property type="match status" value="1"/>
</dbReference>
<dbReference type="InterPro" id="IPR050107">
    <property type="entry name" value="ABC_carbohydrate_import_ATPase"/>
</dbReference>
<keyword evidence="4 6" id="KW-0067">ATP-binding</keyword>
<dbReference type="SMART" id="SM00382">
    <property type="entry name" value="AAA"/>
    <property type="match status" value="2"/>
</dbReference>
<dbReference type="InterPro" id="IPR017871">
    <property type="entry name" value="ABC_transporter-like_CS"/>
</dbReference>
<dbReference type="RefSeq" id="WP_302711242.1">
    <property type="nucleotide sequence ID" value="NZ_JAULRT010000032.1"/>
</dbReference>
<evidence type="ECO:0000256" key="3">
    <source>
        <dbReference type="ARBA" id="ARBA00022741"/>
    </source>
</evidence>
<evidence type="ECO:0000256" key="4">
    <source>
        <dbReference type="ARBA" id="ARBA00022840"/>
    </source>
</evidence>
<reference evidence="6" key="1">
    <citation type="submission" date="2023-07" db="EMBL/GenBank/DDBJ databases">
        <title>Gilvimarinus algae sp. nov., isolated from the surface of Kelp.</title>
        <authorList>
            <person name="Sun Y.Y."/>
            <person name="Gong Y."/>
            <person name="Du Z.J."/>
        </authorList>
    </citation>
    <scope>NUCLEOTIDE SEQUENCE</scope>
    <source>
        <strain evidence="6">SDUM040014</strain>
    </source>
</reference>
<dbReference type="CDD" id="cd03215">
    <property type="entry name" value="ABC_Carb_Monos_II"/>
    <property type="match status" value="1"/>
</dbReference>
<dbReference type="PANTHER" id="PTHR43790">
    <property type="entry name" value="CARBOHYDRATE TRANSPORT ATP-BINDING PROTEIN MG119-RELATED"/>
    <property type="match status" value="1"/>
</dbReference>
<comment type="caution">
    <text evidence="6">The sequence shown here is derived from an EMBL/GenBank/DDBJ whole genome shotgun (WGS) entry which is preliminary data.</text>
</comment>
<dbReference type="Pfam" id="PF00005">
    <property type="entry name" value="ABC_tran"/>
    <property type="match status" value="2"/>
</dbReference>
<dbReference type="PROSITE" id="PS50893">
    <property type="entry name" value="ABC_TRANSPORTER_2"/>
    <property type="match status" value="2"/>
</dbReference>
<evidence type="ECO:0000259" key="5">
    <source>
        <dbReference type="PROSITE" id="PS50893"/>
    </source>
</evidence>
<name>A0ABT8TEL3_9GAMM</name>
<protein>
    <submittedName>
        <fullName evidence="6">Sugar ABC transporter ATP-binding protein</fullName>
    </submittedName>
</protein>
<dbReference type="InterPro" id="IPR027417">
    <property type="entry name" value="P-loop_NTPase"/>
</dbReference>
<evidence type="ECO:0000256" key="2">
    <source>
        <dbReference type="ARBA" id="ARBA00022737"/>
    </source>
</evidence>
<dbReference type="PANTHER" id="PTHR43790:SF9">
    <property type="entry name" value="GALACTOFURANOSE TRANSPORTER ATP-BINDING PROTEIN YTFR"/>
    <property type="match status" value="1"/>
</dbReference>
<keyword evidence="7" id="KW-1185">Reference proteome</keyword>